<evidence type="ECO:0000259" key="7">
    <source>
        <dbReference type="PROSITE" id="PS50802"/>
    </source>
</evidence>
<keyword evidence="5" id="KW-0378">Hydrolase</keyword>
<comment type="catalytic activity">
    <reaction evidence="1">
        <text>Thiol-dependent hydrolysis of ester, thioester, amide, peptide and isopeptide bonds formed by the C-terminal Gly of ubiquitin (a 76-residue protein attached to proteins as an intracellular targeting signal).</text>
        <dbReference type="EC" id="3.4.19.12"/>
    </reaction>
</comment>
<dbReference type="PROSITE" id="PS50802">
    <property type="entry name" value="OTU"/>
    <property type="match status" value="1"/>
</dbReference>
<name>A0AAQ3M4W1_9PEZI</name>
<dbReference type="InterPro" id="IPR042468">
    <property type="entry name" value="Peptidase_C65_otubain_sub1"/>
</dbReference>
<dbReference type="InterPro" id="IPR003323">
    <property type="entry name" value="OTU_dom"/>
</dbReference>
<dbReference type="PANTHER" id="PTHR12931:SF15">
    <property type="entry name" value="UBIQUITIN THIOESTERASE OTUBAIN-LIKE"/>
    <property type="match status" value="1"/>
</dbReference>
<dbReference type="GO" id="GO:0071108">
    <property type="term" value="P:protein K48-linked deubiquitination"/>
    <property type="evidence" value="ECO:0007669"/>
    <property type="project" value="TreeGrafter"/>
</dbReference>
<dbReference type="Proteomes" id="UP001303373">
    <property type="component" value="Chromosome 6"/>
</dbReference>
<protein>
    <recommendedName>
        <fullName evidence="2">ubiquitinyl hydrolase 1</fullName>
        <ecNumber evidence="2">3.4.19.12</ecNumber>
    </recommendedName>
</protein>
<dbReference type="Gene3D" id="1.20.1300.20">
    <property type="entry name" value="Peptidase C65 Otubain, subdomain 2"/>
    <property type="match status" value="1"/>
</dbReference>
<dbReference type="SUPFAM" id="SSF54001">
    <property type="entry name" value="Cysteine proteinases"/>
    <property type="match status" value="1"/>
</dbReference>
<proteinExistence type="predicted"/>
<dbReference type="EMBL" id="CP138585">
    <property type="protein sequence ID" value="WPH01714.1"/>
    <property type="molecule type" value="Genomic_DNA"/>
</dbReference>
<evidence type="ECO:0000256" key="4">
    <source>
        <dbReference type="ARBA" id="ARBA00022786"/>
    </source>
</evidence>
<dbReference type="InterPro" id="IPR042467">
    <property type="entry name" value="Peptidase_C65_otubain_sub2"/>
</dbReference>
<dbReference type="AlphaFoldDB" id="A0AAQ3M4W1"/>
<organism evidence="8 9">
    <name type="scientific">Acrodontium crateriforme</name>
    <dbReference type="NCBI Taxonomy" id="150365"/>
    <lineage>
        <taxon>Eukaryota</taxon>
        <taxon>Fungi</taxon>
        <taxon>Dikarya</taxon>
        <taxon>Ascomycota</taxon>
        <taxon>Pezizomycotina</taxon>
        <taxon>Dothideomycetes</taxon>
        <taxon>Dothideomycetidae</taxon>
        <taxon>Mycosphaerellales</taxon>
        <taxon>Teratosphaeriaceae</taxon>
        <taxon>Acrodontium</taxon>
    </lineage>
</organism>
<evidence type="ECO:0000256" key="1">
    <source>
        <dbReference type="ARBA" id="ARBA00000707"/>
    </source>
</evidence>
<dbReference type="GO" id="GO:0004843">
    <property type="term" value="F:cysteine-type deubiquitinase activity"/>
    <property type="evidence" value="ECO:0007669"/>
    <property type="project" value="UniProtKB-EC"/>
</dbReference>
<dbReference type="Gene3D" id="3.30.200.60">
    <property type="entry name" value="Peptidase C65 Otubain, subdomain 1"/>
    <property type="match status" value="1"/>
</dbReference>
<dbReference type="EC" id="3.4.19.12" evidence="2"/>
<gene>
    <name evidence="8" type="ORF">R9X50_00456600</name>
</gene>
<dbReference type="GO" id="GO:0005634">
    <property type="term" value="C:nucleus"/>
    <property type="evidence" value="ECO:0007669"/>
    <property type="project" value="TreeGrafter"/>
</dbReference>
<evidence type="ECO:0000256" key="3">
    <source>
        <dbReference type="ARBA" id="ARBA00022670"/>
    </source>
</evidence>
<dbReference type="Pfam" id="PF10275">
    <property type="entry name" value="Peptidase_C65"/>
    <property type="match status" value="1"/>
</dbReference>
<feature type="domain" description="OTU" evidence="7">
    <location>
        <begin position="64"/>
        <end position="270"/>
    </location>
</feature>
<dbReference type="InterPro" id="IPR038765">
    <property type="entry name" value="Papain-like_cys_pep_sf"/>
</dbReference>
<sequence length="464" mass="52275">MAHQASGMSDDDMAALQKLSDDFQPEISGPLVGQREPSTAITAEYASADPVFQAKTASLPQKYSHYRKMRGDGKCGWRAIAFGYFEALIHFGNENKFVEEEARLRSLHNVVNNAGYSPYLYEDFADAVFDILRKLSVSLQIGNAEELLLESFNDETEQNYVITYFKTLTCSWMKAREGDYAPWLPGQSVTAFVDSQVMPIGSEIENVSMSALKDVLLSPASIQLEVLYLDRTDGVEPNMHRFDPQNSAHPIIGSIRLLYRPGHYDIVYKTEDVPQSTTSVQTYLQYHNETHNEPVMDLGMSDFMTMIPGMSYAGPQQSWLPGAGYGYSDYLASPPASMPALVESPELQSRTQSMYIPTPRTQMVPPSDEMPQDMDIRSDHHEETQPHFSGQSQTSPFRSSYYQFEPGFVSATSHVPFKTAIFKNSHFNTAHFLNPDFQPEEWRPEDEPMLMTNHSKGGRHNSFG</sequence>
<evidence type="ECO:0000313" key="8">
    <source>
        <dbReference type="EMBL" id="WPH01714.1"/>
    </source>
</evidence>
<evidence type="ECO:0000256" key="6">
    <source>
        <dbReference type="ARBA" id="ARBA00022807"/>
    </source>
</evidence>
<reference evidence="8 9" key="1">
    <citation type="submission" date="2023-11" db="EMBL/GenBank/DDBJ databases">
        <title>An acidophilic fungus is an integral part of prey digestion in a carnivorous sundew plant.</title>
        <authorList>
            <person name="Tsai I.J."/>
        </authorList>
    </citation>
    <scope>NUCLEOTIDE SEQUENCE [LARGE SCALE GENOMIC DNA]</scope>
    <source>
        <strain evidence="8">169a</strain>
    </source>
</reference>
<keyword evidence="4" id="KW-0833">Ubl conjugation pathway</keyword>
<evidence type="ECO:0000256" key="2">
    <source>
        <dbReference type="ARBA" id="ARBA00012759"/>
    </source>
</evidence>
<dbReference type="PANTHER" id="PTHR12931">
    <property type="entry name" value="UBIQUITIN THIOLESTERASE PROTEIN OTUB"/>
    <property type="match status" value="1"/>
</dbReference>
<accession>A0AAQ3M4W1</accession>
<dbReference type="CDD" id="cd22749">
    <property type="entry name" value="Otubain_C65"/>
    <property type="match status" value="1"/>
</dbReference>
<keyword evidence="3" id="KW-0645">Protease</keyword>
<evidence type="ECO:0000256" key="5">
    <source>
        <dbReference type="ARBA" id="ARBA00022801"/>
    </source>
</evidence>
<dbReference type="GO" id="GO:0006508">
    <property type="term" value="P:proteolysis"/>
    <property type="evidence" value="ECO:0007669"/>
    <property type="project" value="UniProtKB-KW"/>
</dbReference>
<evidence type="ECO:0000313" key="9">
    <source>
        <dbReference type="Proteomes" id="UP001303373"/>
    </source>
</evidence>
<dbReference type="GO" id="GO:0043130">
    <property type="term" value="F:ubiquitin binding"/>
    <property type="evidence" value="ECO:0007669"/>
    <property type="project" value="TreeGrafter"/>
</dbReference>
<keyword evidence="9" id="KW-1185">Reference proteome</keyword>
<dbReference type="InterPro" id="IPR019400">
    <property type="entry name" value="Peptidase_C65_otubain"/>
</dbReference>
<keyword evidence="6" id="KW-0788">Thiol protease</keyword>